<dbReference type="GO" id="GO:0004806">
    <property type="term" value="F:triacylglycerol lipase activity"/>
    <property type="evidence" value="ECO:0007669"/>
    <property type="project" value="TreeGrafter"/>
</dbReference>
<dbReference type="GO" id="GO:0019433">
    <property type="term" value="P:triglyceride catabolic process"/>
    <property type="evidence" value="ECO:0007669"/>
    <property type="project" value="TreeGrafter"/>
</dbReference>
<dbReference type="Proteomes" id="UP000283841">
    <property type="component" value="Unassembled WGS sequence"/>
</dbReference>
<evidence type="ECO:0000313" key="5">
    <source>
        <dbReference type="EMBL" id="RWQ91364.1"/>
    </source>
</evidence>
<reference evidence="5 6" key="1">
    <citation type="journal article" date="2018" name="Front. Microbiol.">
        <title>Genomic and genetic insights into a cosmopolitan fungus, Paecilomyces variotii (Eurotiales).</title>
        <authorList>
            <person name="Urquhart A.S."/>
            <person name="Mondo S.J."/>
            <person name="Makela M.R."/>
            <person name="Hane J.K."/>
            <person name="Wiebenga A."/>
            <person name="He G."/>
            <person name="Mihaltcheva S."/>
            <person name="Pangilinan J."/>
            <person name="Lipzen A."/>
            <person name="Barry K."/>
            <person name="de Vries R.P."/>
            <person name="Grigoriev I.V."/>
            <person name="Idnurm A."/>
        </authorList>
    </citation>
    <scope>NUCLEOTIDE SEQUENCE [LARGE SCALE GENOMIC DNA]</scope>
    <source>
        <strain evidence="5 6">CBS 101075</strain>
    </source>
</reference>
<dbReference type="Pfam" id="PF00106">
    <property type="entry name" value="adh_short"/>
    <property type="match status" value="1"/>
</dbReference>
<keyword evidence="2" id="KW-0521">NADP</keyword>
<evidence type="ECO:0000256" key="4">
    <source>
        <dbReference type="RuleBase" id="RU000363"/>
    </source>
</evidence>
<name>A0A443HHT5_BYSSP</name>
<dbReference type="GeneID" id="39600963"/>
<comment type="similarity">
    <text evidence="1 4">Belongs to the short-chain dehydrogenases/reductases (SDR) family.</text>
</comment>
<proteinExistence type="inferred from homology"/>
<sequence>MAKTSKIVLITGCGEGGIGEALALEYCAKGCKVLTTVLPWERKEHLTSKGISCYTLDITQDESVRELAKTIQKDFGNSLDILVNNAGICYTMTAIDTDVEEVQKMFDVNLFGHMRMVREFHPLLIRAQGCIVNIGSVGGIVPYMYGSSYNASKAALHHWGNTLRVEMSPLGVRVLNIISGNIGTKILRRDASRTLPTGSFYSKLKEEFEAHVQRTPHTTDRHIYAKKVVPQSLRAYPPAWYWVGSTSGIVWFMDIFGFRTAWDYIQWPVFGLGKLQRETRMWLQSVVAQ</sequence>
<evidence type="ECO:0000256" key="3">
    <source>
        <dbReference type="ARBA" id="ARBA00023002"/>
    </source>
</evidence>
<dbReference type="GO" id="GO:0006654">
    <property type="term" value="P:phosphatidic acid biosynthetic process"/>
    <property type="evidence" value="ECO:0007669"/>
    <property type="project" value="TreeGrafter"/>
</dbReference>
<gene>
    <name evidence="5" type="ORF">C8Q69DRAFT_482852</name>
</gene>
<dbReference type="GO" id="GO:0005811">
    <property type="term" value="C:lipid droplet"/>
    <property type="evidence" value="ECO:0007669"/>
    <property type="project" value="TreeGrafter"/>
</dbReference>
<accession>A0A443HHT5</accession>
<protein>
    <recommendedName>
        <fullName evidence="7">Short chain dehydrogenase/reductase</fullName>
    </recommendedName>
</protein>
<dbReference type="RefSeq" id="XP_028481009.1">
    <property type="nucleotide sequence ID" value="XM_028631686.1"/>
</dbReference>
<dbReference type="CDD" id="cd05374">
    <property type="entry name" value="17beta-HSD-like_SDR_c"/>
    <property type="match status" value="1"/>
</dbReference>
<dbReference type="STRING" id="264951.A0A443HHT5"/>
<evidence type="ECO:0000256" key="2">
    <source>
        <dbReference type="ARBA" id="ARBA00022857"/>
    </source>
</evidence>
<dbReference type="GO" id="GO:0005783">
    <property type="term" value="C:endoplasmic reticulum"/>
    <property type="evidence" value="ECO:0007669"/>
    <property type="project" value="TreeGrafter"/>
</dbReference>
<dbReference type="InterPro" id="IPR002347">
    <property type="entry name" value="SDR_fam"/>
</dbReference>
<dbReference type="SUPFAM" id="SSF51735">
    <property type="entry name" value="NAD(P)-binding Rossmann-fold domains"/>
    <property type="match status" value="1"/>
</dbReference>
<dbReference type="InterPro" id="IPR036291">
    <property type="entry name" value="NAD(P)-bd_dom_sf"/>
</dbReference>
<dbReference type="PANTHER" id="PTHR44169:SF3">
    <property type="entry name" value="SHORT-CHAIN DEHYDROGENASE SRDE"/>
    <property type="match status" value="1"/>
</dbReference>
<dbReference type="GO" id="GO:0000140">
    <property type="term" value="F:acylglycerone-phosphate reductase (NADP+) activity"/>
    <property type="evidence" value="ECO:0007669"/>
    <property type="project" value="TreeGrafter"/>
</dbReference>
<dbReference type="VEuPathDB" id="FungiDB:C8Q69DRAFT_482852"/>
<evidence type="ECO:0000256" key="1">
    <source>
        <dbReference type="ARBA" id="ARBA00006484"/>
    </source>
</evidence>
<dbReference type="PRINTS" id="PR00080">
    <property type="entry name" value="SDRFAMILY"/>
</dbReference>
<dbReference type="PROSITE" id="PS00061">
    <property type="entry name" value="ADH_SHORT"/>
    <property type="match status" value="1"/>
</dbReference>
<organism evidence="5 6">
    <name type="scientific">Byssochlamys spectabilis</name>
    <name type="common">Paecilomyces variotii</name>
    <dbReference type="NCBI Taxonomy" id="264951"/>
    <lineage>
        <taxon>Eukaryota</taxon>
        <taxon>Fungi</taxon>
        <taxon>Dikarya</taxon>
        <taxon>Ascomycota</taxon>
        <taxon>Pezizomycotina</taxon>
        <taxon>Eurotiomycetes</taxon>
        <taxon>Eurotiomycetidae</taxon>
        <taxon>Eurotiales</taxon>
        <taxon>Thermoascaceae</taxon>
        <taxon>Paecilomyces</taxon>
    </lineage>
</organism>
<dbReference type="InterPro" id="IPR020904">
    <property type="entry name" value="Sc_DH/Rdtase_CS"/>
</dbReference>
<dbReference type="PANTHER" id="PTHR44169">
    <property type="entry name" value="NADPH-DEPENDENT 1-ACYLDIHYDROXYACETONE PHOSPHATE REDUCTASE"/>
    <property type="match status" value="1"/>
</dbReference>
<keyword evidence="6" id="KW-1185">Reference proteome</keyword>
<comment type="caution">
    <text evidence="5">The sequence shown here is derived from an EMBL/GenBank/DDBJ whole genome shotgun (WGS) entry which is preliminary data.</text>
</comment>
<evidence type="ECO:0000313" key="6">
    <source>
        <dbReference type="Proteomes" id="UP000283841"/>
    </source>
</evidence>
<dbReference type="PRINTS" id="PR00081">
    <property type="entry name" value="GDHRDH"/>
</dbReference>
<dbReference type="EMBL" id="RCNU01000021">
    <property type="protein sequence ID" value="RWQ91364.1"/>
    <property type="molecule type" value="Genomic_DNA"/>
</dbReference>
<keyword evidence="3" id="KW-0560">Oxidoreductase</keyword>
<dbReference type="Gene3D" id="3.40.50.720">
    <property type="entry name" value="NAD(P)-binding Rossmann-like Domain"/>
    <property type="match status" value="1"/>
</dbReference>
<evidence type="ECO:0008006" key="7">
    <source>
        <dbReference type="Google" id="ProtNLM"/>
    </source>
</evidence>
<dbReference type="AlphaFoldDB" id="A0A443HHT5"/>